<accession>A0AAV6XTA1</accession>
<dbReference type="PANTHER" id="PTHR10857:SF120">
    <property type="entry name" value="PROTEIN BONZAI 3"/>
    <property type="match status" value="1"/>
</dbReference>
<organism evidence="11 12">
    <name type="scientific">Buddleja alternifolia</name>
    <dbReference type="NCBI Taxonomy" id="168488"/>
    <lineage>
        <taxon>Eukaryota</taxon>
        <taxon>Viridiplantae</taxon>
        <taxon>Streptophyta</taxon>
        <taxon>Embryophyta</taxon>
        <taxon>Tracheophyta</taxon>
        <taxon>Spermatophyta</taxon>
        <taxon>Magnoliopsida</taxon>
        <taxon>eudicotyledons</taxon>
        <taxon>Gunneridae</taxon>
        <taxon>Pentapetalae</taxon>
        <taxon>asterids</taxon>
        <taxon>lamiids</taxon>
        <taxon>Lamiales</taxon>
        <taxon>Scrophulariaceae</taxon>
        <taxon>Buddlejeae</taxon>
        <taxon>Buddleja</taxon>
    </lineage>
</organism>
<gene>
    <name evidence="11" type="ORF">BUALT_Bualt04G0003000</name>
</gene>
<sequence length="537" mass="59260">MGNCFSDVKGGQQAIGGSVRAGGGGHGGAAASGPNDAVDYFFRAKGEHALFMPIELSLSASKLRDRDITSKSDPMAVIFTKRRNGKLEEIGRTEVIMNNLDPSWIQKINVTYQFEIVQRLIFQVYDVDTKYHNLPVKMLKLEDQDFLGEASCVVSEIVTKREQSLTLNLHNRGRPGFKNLGTLTVRAEETVASRNTVEITFRCSALENKDLLSKSDNPLVIECFDFNDSGNHQLIGKLQKSVAELETLYQSKSGANFISPSSGFRRHEKVLKSQIFVEGYVEKQLYSFLDYISSGFELSFMVAVDFTASNGNPQSPDSLHYIDPSGRLNAYQQAIMEVGEVIQFYDSDRRFPAWGFGGRTPDRSISHCFNLNGSPSEFEVEGVDGIMAAYSSALHNVSLAGPTLFGQVINKAADIARGSLSCNHAKYFILLIITDGVVTDLQETMDSVVRASDLPLSILIVGVGNANFKEMEILDADNGRRLESSTGRIATRDIVQFVPMREVHGGEISVVQALLEELPSQFLSYVRSRDIKPLNMS</sequence>
<dbReference type="GO" id="GO:0071277">
    <property type="term" value="P:cellular response to calcium ion"/>
    <property type="evidence" value="ECO:0007669"/>
    <property type="project" value="TreeGrafter"/>
</dbReference>
<dbReference type="PROSITE" id="PS50004">
    <property type="entry name" value="C2"/>
    <property type="match status" value="1"/>
</dbReference>
<evidence type="ECO:0000256" key="6">
    <source>
        <dbReference type="ARBA" id="ARBA00022821"/>
    </source>
</evidence>
<dbReference type="FunFam" id="2.60.40.150:FF:000168">
    <property type="entry name" value="Protein BONZAI 1"/>
    <property type="match status" value="1"/>
</dbReference>
<evidence type="ECO:0000259" key="10">
    <source>
        <dbReference type="PROSITE" id="PS50004"/>
    </source>
</evidence>
<dbReference type="GO" id="GO:0005886">
    <property type="term" value="C:plasma membrane"/>
    <property type="evidence" value="ECO:0007669"/>
    <property type="project" value="UniProtKB-SubCell"/>
</dbReference>
<evidence type="ECO:0000256" key="8">
    <source>
        <dbReference type="ARBA" id="ARBA00023136"/>
    </source>
</evidence>
<keyword evidence="12" id="KW-1185">Reference proteome</keyword>
<keyword evidence="8" id="KW-0472">Membrane</keyword>
<dbReference type="InterPro" id="IPR000008">
    <property type="entry name" value="C2_dom"/>
</dbReference>
<comment type="similarity">
    <text evidence="2">Belongs to the copine family.</text>
</comment>
<keyword evidence="3" id="KW-1003">Cell membrane</keyword>
<keyword evidence="7" id="KW-0106">Calcium</keyword>
<dbReference type="Pfam" id="PF00168">
    <property type="entry name" value="C2"/>
    <property type="match status" value="2"/>
</dbReference>
<evidence type="ECO:0000313" key="11">
    <source>
        <dbReference type="EMBL" id="KAG8383347.1"/>
    </source>
</evidence>
<dbReference type="Gene3D" id="2.60.40.150">
    <property type="entry name" value="C2 domain"/>
    <property type="match status" value="1"/>
</dbReference>
<dbReference type="Proteomes" id="UP000826271">
    <property type="component" value="Unassembled WGS sequence"/>
</dbReference>
<dbReference type="SMART" id="SM00327">
    <property type="entry name" value="VWA"/>
    <property type="match status" value="1"/>
</dbReference>
<evidence type="ECO:0000256" key="7">
    <source>
        <dbReference type="ARBA" id="ARBA00022837"/>
    </source>
</evidence>
<protein>
    <recommendedName>
        <fullName evidence="10">C2 domain-containing protein</fullName>
    </recommendedName>
</protein>
<dbReference type="CDD" id="cd04048">
    <property type="entry name" value="C2A_Copine"/>
    <property type="match status" value="1"/>
</dbReference>
<evidence type="ECO:0000313" key="12">
    <source>
        <dbReference type="Proteomes" id="UP000826271"/>
    </source>
</evidence>
<dbReference type="SUPFAM" id="SSF53300">
    <property type="entry name" value="vWA-like"/>
    <property type="match status" value="1"/>
</dbReference>
<dbReference type="Pfam" id="PF07002">
    <property type="entry name" value="Copine"/>
    <property type="match status" value="1"/>
</dbReference>
<evidence type="ECO:0000256" key="3">
    <source>
        <dbReference type="ARBA" id="ARBA00022475"/>
    </source>
</evidence>
<dbReference type="AlphaFoldDB" id="A0AAV6XTA1"/>
<reference evidence="11" key="1">
    <citation type="submission" date="2019-10" db="EMBL/GenBank/DDBJ databases">
        <authorList>
            <person name="Zhang R."/>
            <person name="Pan Y."/>
            <person name="Wang J."/>
            <person name="Ma R."/>
            <person name="Yu S."/>
        </authorList>
    </citation>
    <scope>NUCLEOTIDE SEQUENCE</scope>
    <source>
        <strain evidence="11">LA-IB0</strain>
        <tissue evidence="11">Leaf</tissue>
    </source>
</reference>
<evidence type="ECO:0000256" key="4">
    <source>
        <dbReference type="ARBA" id="ARBA00022723"/>
    </source>
</evidence>
<dbReference type="InterPro" id="IPR036465">
    <property type="entry name" value="vWFA_dom_sf"/>
</dbReference>
<dbReference type="InterPro" id="IPR035892">
    <property type="entry name" value="C2_domain_sf"/>
</dbReference>
<dbReference type="InterPro" id="IPR045052">
    <property type="entry name" value="Copine"/>
</dbReference>
<dbReference type="GO" id="GO:0046872">
    <property type="term" value="F:metal ion binding"/>
    <property type="evidence" value="ECO:0007669"/>
    <property type="project" value="UniProtKB-KW"/>
</dbReference>
<dbReference type="SUPFAM" id="SSF49562">
    <property type="entry name" value="C2 domain (Calcium/lipid-binding domain, CaLB)"/>
    <property type="match status" value="1"/>
</dbReference>
<dbReference type="PANTHER" id="PTHR10857">
    <property type="entry name" value="COPINE"/>
    <property type="match status" value="1"/>
</dbReference>
<dbReference type="SMART" id="SM00239">
    <property type="entry name" value="C2"/>
    <property type="match status" value="1"/>
</dbReference>
<dbReference type="InterPro" id="IPR010734">
    <property type="entry name" value="Copine_C"/>
</dbReference>
<evidence type="ECO:0000256" key="1">
    <source>
        <dbReference type="ARBA" id="ARBA00004193"/>
    </source>
</evidence>
<keyword evidence="9" id="KW-0449">Lipoprotein</keyword>
<dbReference type="EMBL" id="WHWC01000004">
    <property type="protein sequence ID" value="KAG8383347.1"/>
    <property type="molecule type" value="Genomic_DNA"/>
</dbReference>
<proteinExistence type="inferred from homology"/>
<keyword evidence="4" id="KW-0479">Metal-binding</keyword>
<dbReference type="InterPro" id="IPR002035">
    <property type="entry name" value="VWF_A"/>
</dbReference>
<comment type="caution">
    <text evidence="11">The sequence shown here is derived from an EMBL/GenBank/DDBJ whole genome shotgun (WGS) entry which is preliminary data.</text>
</comment>
<evidence type="ECO:0000256" key="5">
    <source>
        <dbReference type="ARBA" id="ARBA00022737"/>
    </source>
</evidence>
<feature type="domain" description="C2" evidence="10">
    <location>
        <begin position="34"/>
        <end position="167"/>
    </location>
</feature>
<dbReference type="CDD" id="cd01459">
    <property type="entry name" value="vWA_copine_like"/>
    <property type="match status" value="1"/>
</dbReference>
<comment type="subcellular location">
    <subcellularLocation>
        <location evidence="1">Cell membrane</location>
        <topology evidence="1">Lipid-anchor</topology>
    </subcellularLocation>
</comment>
<evidence type="ECO:0000256" key="2">
    <source>
        <dbReference type="ARBA" id="ARBA00009048"/>
    </source>
</evidence>
<dbReference type="GO" id="GO:0005544">
    <property type="term" value="F:calcium-dependent phospholipid binding"/>
    <property type="evidence" value="ECO:0007669"/>
    <property type="project" value="InterPro"/>
</dbReference>
<evidence type="ECO:0000256" key="9">
    <source>
        <dbReference type="ARBA" id="ARBA00023288"/>
    </source>
</evidence>
<dbReference type="GO" id="GO:0006952">
    <property type="term" value="P:defense response"/>
    <property type="evidence" value="ECO:0007669"/>
    <property type="project" value="UniProtKB-KW"/>
</dbReference>
<keyword evidence="5" id="KW-0677">Repeat</keyword>
<keyword evidence="6" id="KW-0611">Plant defense</keyword>
<name>A0AAV6XTA1_9LAMI</name>